<evidence type="ECO:0000256" key="9">
    <source>
        <dbReference type="ARBA" id="ARBA00022927"/>
    </source>
</evidence>
<keyword evidence="5" id="KW-0963">Cytoplasm</keyword>
<keyword evidence="7" id="KW-0254">Endocytosis</keyword>
<proteinExistence type="inferred from homology"/>
<evidence type="ECO:0000259" key="14">
    <source>
        <dbReference type="Pfam" id="PF09311"/>
    </source>
</evidence>
<feature type="coiled-coil region" evidence="11">
    <location>
        <begin position="447"/>
        <end position="570"/>
    </location>
</feature>
<evidence type="ECO:0000256" key="3">
    <source>
        <dbReference type="ARBA" id="ARBA00006603"/>
    </source>
</evidence>
<dbReference type="Gene3D" id="1.20.5.730">
    <property type="entry name" value="Single helix bin"/>
    <property type="match status" value="1"/>
</dbReference>
<dbReference type="InterPro" id="IPR015390">
    <property type="entry name" value="Rabaptin_Rab5-bd_dom"/>
</dbReference>
<evidence type="ECO:0000256" key="2">
    <source>
        <dbReference type="ARBA" id="ARBA00004496"/>
    </source>
</evidence>
<evidence type="ECO:0000313" key="15">
    <source>
        <dbReference type="EMBL" id="CAI8023277.1"/>
    </source>
</evidence>
<dbReference type="PANTHER" id="PTHR31179">
    <property type="entry name" value="RAB GTPASE-BINDING EFFECTOR PROTEIN"/>
    <property type="match status" value="1"/>
</dbReference>
<feature type="compositionally biased region" description="Low complexity" evidence="12">
    <location>
        <begin position="60"/>
        <end position="69"/>
    </location>
</feature>
<feature type="region of interest" description="Disordered" evidence="12">
    <location>
        <begin position="204"/>
        <end position="232"/>
    </location>
</feature>
<feature type="domain" description="Rabaptin GTPase-Rab5 binding" evidence="14">
    <location>
        <begin position="468"/>
        <end position="768"/>
    </location>
</feature>
<dbReference type="AlphaFoldDB" id="A0AA35WR33"/>
<evidence type="ECO:0000256" key="1">
    <source>
        <dbReference type="ARBA" id="ARBA00004412"/>
    </source>
</evidence>
<feature type="coiled-coil region" evidence="11">
    <location>
        <begin position="252"/>
        <end position="279"/>
    </location>
</feature>
<feature type="compositionally biased region" description="Polar residues" evidence="12">
    <location>
        <begin position="1"/>
        <end position="10"/>
    </location>
</feature>
<feature type="region of interest" description="Disordered" evidence="12">
    <location>
        <begin position="47"/>
        <end position="69"/>
    </location>
</feature>
<keyword evidence="6" id="KW-0597">Phosphoprotein</keyword>
<feature type="domain" description="Rabaptin coiled-coil" evidence="13">
    <location>
        <begin position="99"/>
        <end position="388"/>
    </location>
</feature>
<feature type="compositionally biased region" description="Basic and acidic residues" evidence="12">
    <location>
        <begin position="204"/>
        <end position="214"/>
    </location>
</feature>
<accession>A0AA35WR33</accession>
<evidence type="ECO:0000259" key="13">
    <source>
        <dbReference type="Pfam" id="PF03528"/>
    </source>
</evidence>
<sequence>MVDNSDSSLFDPTEDGGLSIGYPQFSPPGVASFLPPSLPEPLLSLPTMPAGHQTQSALPASQQHMQQHSASINLPPVLPSAVSGAGSREESAPTQVHTLALRLQHLESLCQDLQREKNVMEDQFGLQRRKFMNLMVEKDEELSQMKRSVEQLSSELQRCQQQLRDREEELRGTITKARESAMREAFDADRIIYEEEIATLRKTIDGEGRGERESLLSPVSNQRRSPSPGDPLLEGDLAKAVEESQMLKAVVVPLEKQEIDQLQLQLNEARQRLQHAEEVKRLESPPLIDMDTTLSDITSPGDNKLQRQLELERSARHDLEMHTKALEYQKAILQEEVGSLQTQLEKVSGKLSSQEESYQQLKQAWDMANQHFIVAQDKLHQKMYFMEQKQQLLQQQKNLSGSPNTNLFPLEDRSVAHSIRQPIKDLSARSHSCSDIRESGGSSQLHTAALESELKRVRERLEQRNATCESYEAQLQRVQEQMLEELDEKDQELVRLREECSKARAGVSRERKAKEELRRNMEQACEQFKAQVEGFQSGLHAEQSKLKSLREQYTQSKHEAQRDLARFSDERVSLFSQISSAQEEYDCLKVVQAEEKERYLEGLRAVSQERTMAEDNVAALQVRLTEVEREKQSVEEELGAKLDQLREQLKLRDREREWQESNLNVQLEAARRQIAALELVKAELEQEHKMKEQAVAARSDVEEKSRSFIAEQHQRLEVEAAARHGAEQQVRELQRQVASLRSQLNTSQENQKDFVELSQALQVRITYIATVSPSYYCR</sequence>
<keyword evidence="8" id="KW-0967">Endosome</keyword>
<evidence type="ECO:0000256" key="12">
    <source>
        <dbReference type="SAM" id="MobiDB-lite"/>
    </source>
</evidence>
<evidence type="ECO:0000256" key="6">
    <source>
        <dbReference type="ARBA" id="ARBA00022553"/>
    </source>
</evidence>
<evidence type="ECO:0000256" key="4">
    <source>
        <dbReference type="ARBA" id="ARBA00022448"/>
    </source>
</evidence>
<dbReference type="SUPFAM" id="SSF103652">
    <property type="entry name" value="G protein-binding domain"/>
    <property type="match status" value="2"/>
</dbReference>
<dbReference type="Pfam" id="PF09311">
    <property type="entry name" value="Rab5-bind"/>
    <property type="match status" value="1"/>
</dbReference>
<dbReference type="InterPro" id="IPR003914">
    <property type="entry name" value="Rabaptin"/>
</dbReference>
<organism evidence="15 16">
    <name type="scientific">Geodia barretti</name>
    <name type="common">Barrett's horny sponge</name>
    <dbReference type="NCBI Taxonomy" id="519541"/>
    <lineage>
        <taxon>Eukaryota</taxon>
        <taxon>Metazoa</taxon>
        <taxon>Porifera</taxon>
        <taxon>Demospongiae</taxon>
        <taxon>Heteroscleromorpha</taxon>
        <taxon>Tetractinellida</taxon>
        <taxon>Astrophorina</taxon>
        <taxon>Geodiidae</taxon>
        <taxon>Geodia</taxon>
    </lineage>
</organism>
<dbReference type="Pfam" id="PF03528">
    <property type="entry name" value="Rabaptin"/>
    <property type="match status" value="1"/>
</dbReference>
<protein>
    <submittedName>
        <fullName evidence="15">Rab GTPase-binding effector protein 1</fullName>
    </submittedName>
</protein>
<dbReference type="Proteomes" id="UP001174909">
    <property type="component" value="Unassembled WGS sequence"/>
</dbReference>
<evidence type="ECO:0000256" key="5">
    <source>
        <dbReference type="ARBA" id="ARBA00022490"/>
    </source>
</evidence>
<dbReference type="PANTHER" id="PTHR31179:SF7">
    <property type="entry name" value="FYVE-TYPE DOMAIN-CONTAINING PROTEIN"/>
    <property type="match status" value="1"/>
</dbReference>
<name>A0AA35WR33_GEOBA</name>
<feature type="coiled-coil region" evidence="11">
    <location>
        <begin position="96"/>
        <end position="169"/>
    </location>
</feature>
<feature type="region of interest" description="Disordered" evidence="12">
    <location>
        <begin position="1"/>
        <end position="22"/>
    </location>
</feature>
<reference evidence="15" key="1">
    <citation type="submission" date="2023-03" db="EMBL/GenBank/DDBJ databases">
        <authorList>
            <person name="Steffen K."/>
            <person name="Cardenas P."/>
        </authorList>
    </citation>
    <scope>NUCLEOTIDE SEQUENCE</scope>
</reference>
<dbReference type="GO" id="GO:0015031">
    <property type="term" value="P:protein transport"/>
    <property type="evidence" value="ECO:0007669"/>
    <property type="project" value="UniProtKB-KW"/>
</dbReference>
<dbReference type="GO" id="GO:0005096">
    <property type="term" value="F:GTPase activator activity"/>
    <property type="evidence" value="ECO:0007669"/>
    <property type="project" value="InterPro"/>
</dbReference>
<dbReference type="GO" id="GO:0005769">
    <property type="term" value="C:early endosome"/>
    <property type="evidence" value="ECO:0007669"/>
    <property type="project" value="UniProtKB-SubCell"/>
</dbReference>
<evidence type="ECO:0000256" key="8">
    <source>
        <dbReference type="ARBA" id="ARBA00022753"/>
    </source>
</evidence>
<gene>
    <name evidence="15" type="ORF">GBAR_LOCUS13608</name>
</gene>
<dbReference type="EMBL" id="CASHTH010002001">
    <property type="protein sequence ID" value="CAI8023277.1"/>
    <property type="molecule type" value="Genomic_DNA"/>
</dbReference>
<keyword evidence="10 11" id="KW-0175">Coiled coil</keyword>
<keyword evidence="9" id="KW-0653">Protein transport</keyword>
<dbReference type="InterPro" id="IPR018514">
    <property type="entry name" value="Rabaptin_CC"/>
</dbReference>
<dbReference type="GO" id="GO:0006897">
    <property type="term" value="P:endocytosis"/>
    <property type="evidence" value="ECO:0007669"/>
    <property type="project" value="UniProtKB-KW"/>
</dbReference>
<evidence type="ECO:0000256" key="10">
    <source>
        <dbReference type="ARBA" id="ARBA00023054"/>
    </source>
</evidence>
<comment type="similarity">
    <text evidence="3">Belongs to the rabaptin family.</text>
</comment>
<evidence type="ECO:0000256" key="11">
    <source>
        <dbReference type="SAM" id="Coils"/>
    </source>
</evidence>
<dbReference type="GO" id="GO:0008083">
    <property type="term" value="F:growth factor activity"/>
    <property type="evidence" value="ECO:0007669"/>
    <property type="project" value="InterPro"/>
</dbReference>
<keyword evidence="4" id="KW-0813">Transport</keyword>
<evidence type="ECO:0000313" key="16">
    <source>
        <dbReference type="Proteomes" id="UP001174909"/>
    </source>
</evidence>
<evidence type="ECO:0000256" key="7">
    <source>
        <dbReference type="ARBA" id="ARBA00022583"/>
    </source>
</evidence>
<feature type="coiled-coil region" evidence="11">
    <location>
        <begin position="603"/>
        <end position="750"/>
    </location>
</feature>
<keyword evidence="16" id="KW-1185">Reference proteome</keyword>
<comment type="caution">
    <text evidence="15">The sequence shown here is derived from an EMBL/GenBank/DDBJ whole genome shotgun (WGS) entry which is preliminary data.</text>
</comment>
<comment type="subcellular location">
    <subcellularLocation>
        <location evidence="2">Cytoplasm</location>
    </subcellularLocation>
    <subcellularLocation>
        <location evidence="1">Early endosome</location>
    </subcellularLocation>
</comment>